<keyword evidence="2" id="KW-1185">Reference proteome</keyword>
<protein>
    <submittedName>
        <fullName evidence="1">Uncharacterized protein</fullName>
    </submittedName>
</protein>
<accession>A0ACB8TCG1</accession>
<name>A0ACB8TCG1_9AGAM</name>
<dbReference type="Proteomes" id="UP000814140">
    <property type="component" value="Unassembled WGS sequence"/>
</dbReference>
<reference evidence="1" key="1">
    <citation type="submission" date="2021-03" db="EMBL/GenBank/DDBJ databases">
        <authorList>
            <consortium name="DOE Joint Genome Institute"/>
            <person name="Ahrendt S."/>
            <person name="Looney B.P."/>
            <person name="Miyauchi S."/>
            <person name="Morin E."/>
            <person name="Drula E."/>
            <person name="Courty P.E."/>
            <person name="Chicoki N."/>
            <person name="Fauchery L."/>
            <person name="Kohler A."/>
            <person name="Kuo A."/>
            <person name="Labutti K."/>
            <person name="Pangilinan J."/>
            <person name="Lipzen A."/>
            <person name="Riley R."/>
            <person name="Andreopoulos W."/>
            <person name="He G."/>
            <person name="Johnson J."/>
            <person name="Barry K.W."/>
            <person name="Grigoriev I.V."/>
            <person name="Nagy L."/>
            <person name="Hibbett D."/>
            <person name="Henrissat B."/>
            <person name="Matheny P.B."/>
            <person name="Labbe J."/>
            <person name="Martin F."/>
        </authorList>
    </citation>
    <scope>NUCLEOTIDE SEQUENCE</scope>
    <source>
        <strain evidence="1">HHB10654</strain>
    </source>
</reference>
<reference evidence="1" key="2">
    <citation type="journal article" date="2022" name="New Phytol.">
        <title>Evolutionary transition to the ectomycorrhizal habit in the genomes of a hyperdiverse lineage of mushroom-forming fungi.</title>
        <authorList>
            <person name="Looney B."/>
            <person name="Miyauchi S."/>
            <person name="Morin E."/>
            <person name="Drula E."/>
            <person name="Courty P.E."/>
            <person name="Kohler A."/>
            <person name="Kuo A."/>
            <person name="LaButti K."/>
            <person name="Pangilinan J."/>
            <person name="Lipzen A."/>
            <person name="Riley R."/>
            <person name="Andreopoulos W."/>
            <person name="He G."/>
            <person name="Johnson J."/>
            <person name="Nolan M."/>
            <person name="Tritt A."/>
            <person name="Barry K.W."/>
            <person name="Grigoriev I.V."/>
            <person name="Nagy L.G."/>
            <person name="Hibbett D."/>
            <person name="Henrissat B."/>
            <person name="Matheny P.B."/>
            <person name="Labbe J."/>
            <person name="Martin F.M."/>
        </authorList>
    </citation>
    <scope>NUCLEOTIDE SEQUENCE</scope>
    <source>
        <strain evidence="1">HHB10654</strain>
    </source>
</reference>
<dbReference type="EMBL" id="MU277193">
    <property type="protein sequence ID" value="KAI0066305.1"/>
    <property type="molecule type" value="Genomic_DNA"/>
</dbReference>
<evidence type="ECO:0000313" key="1">
    <source>
        <dbReference type="EMBL" id="KAI0066305.1"/>
    </source>
</evidence>
<organism evidence="1 2">
    <name type="scientific">Artomyces pyxidatus</name>
    <dbReference type="NCBI Taxonomy" id="48021"/>
    <lineage>
        <taxon>Eukaryota</taxon>
        <taxon>Fungi</taxon>
        <taxon>Dikarya</taxon>
        <taxon>Basidiomycota</taxon>
        <taxon>Agaricomycotina</taxon>
        <taxon>Agaricomycetes</taxon>
        <taxon>Russulales</taxon>
        <taxon>Auriscalpiaceae</taxon>
        <taxon>Artomyces</taxon>
    </lineage>
</organism>
<proteinExistence type="predicted"/>
<evidence type="ECO:0000313" key="2">
    <source>
        <dbReference type="Proteomes" id="UP000814140"/>
    </source>
</evidence>
<comment type="caution">
    <text evidence="1">The sequence shown here is derived from an EMBL/GenBank/DDBJ whole genome shotgun (WGS) entry which is preliminary data.</text>
</comment>
<sequence length="293" mass="33203">MRNPGDMSYITLGSETDPLVRNIWPGNVGSKDDLPPEFTFDLPWQRCPTTVEQLRNWGVFTHNPDEDDALGSPFVFTYKPGFTDIFPGRFVVEEVQIRFQGFVQSSFLSPIGSWNGHSDDASSAEKIVVLDGGRFSEIFNHQVRAVIAIGKLGIMSLSPREKESCYATMTERGLIKFRRPASAKKIKSVLDGMAEIGETEDDEEDEDDEECVEELRFQVRKVDGSKVFATWHVIRLNDFVEVEASVKVVQSEGCDCKNVILECRRRDGTSFTRMSPLYDDLNRKMFDDVDYAV</sequence>
<gene>
    <name evidence="1" type="ORF">BV25DRAFT_1913063</name>
</gene>